<feature type="binding site" evidence="4">
    <location>
        <begin position="127"/>
        <end position="128"/>
    </location>
    <ligand>
        <name>dUMP</name>
        <dbReference type="ChEBI" id="CHEBI:246422"/>
        <note>ligand shared between dimeric partners</note>
    </ligand>
</feature>
<dbReference type="RefSeq" id="WP_085209915.1">
    <property type="nucleotide sequence ID" value="NZ_FXAM01000001.1"/>
</dbReference>
<keyword evidence="4" id="KW-0545">Nucleotide biosynthesis</keyword>
<dbReference type="AlphaFoldDB" id="A0A1Y6CYX8"/>
<evidence type="ECO:0000256" key="3">
    <source>
        <dbReference type="ARBA" id="ARBA00022679"/>
    </source>
</evidence>
<comment type="similarity">
    <text evidence="4">Belongs to the thymidylate synthase family. Bacterial-type ThyA subfamily.</text>
</comment>
<dbReference type="CDD" id="cd00351">
    <property type="entry name" value="TS_Pyrimidine_HMase"/>
    <property type="match status" value="1"/>
</dbReference>
<feature type="binding site" description="in other chain" evidence="4">
    <location>
        <begin position="221"/>
        <end position="223"/>
    </location>
    <ligand>
        <name>dUMP</name>
        <dbReference type="ChEBI" id="CHEBI:246422"/>
        <note>ligand shared between dimeric partners</note>
    </ligand>
</feature>
<dbReference type="STRING" id="1760988.SAMN02949497_0664"/>
<dbReference type="SUPFAM" id="SSF55831">
    <property type="entry name" value="Thymidylate synthase/dCMP hydroxymethylase"/>
    <property type="match status" value="1"/>
</dbReference>
<dbReference type="EC" id="2.1.1.45" evidence="1 4"/>
<feature type="binding site" description="in other chain" evidence="4">
    <location>
        <begin position="180"/>
        <end position="183"/>
    </location>
    <ligand>
        <name>dUMP</name>
        <dbReference type="ChEBI" id="CHEBI:246422"/>
        <note>ligand shared between dimeric partners</note>
    </ligand>
</feature>
<keyword evidence="3 4" id="KW-0808">Transferase</keyword>
<dbReference type="Gene3D" id="3.30.572.10">
    <property type="entry name" value="Thymidylate synthase/dCMP hydroxymethylase domain"/>
    <property type="match status" value="1"/>
</dbReference>
<keyword evidence="2 4" id="KW-0489">Methyltransferase</keyword>
<dbReference type="Pfam" id="PF00303">
    <property type="entry name" value="Thymidylat_synt"/>
    <property type="match status" value="1"/>
</dbReference>
<comment type="pathway">
    <text evidence="4">Pyrimidine metabolism; dTTP biosynthesis.</text>
</comment>
<comment type="function">
    <text evidence="4">Catalyzes the reductive methylation of 2'-deoxyuridine-5'-monophosphate (dUMP) to 2'-deoxythymidine-5'-monophosphate (dTMP) while utilizing 5,10-methylenetetrahydrofolate (mTHF) as the methyl donor and reductant in the reaction, yielding dihydrofolate (DHF) as a by-product. This enzymatic reaction provides an intracellular de novo source of dTMP, an essential precursor for DNA biosynthesis.</text>
</comment>
<feature type="binding site" description="in other chain" evidence="4">
    <location>
        <position position="191"/>
    </location>
    <ligand>
        <name>dUMP</name>
        <dbReference type="ChEBI" id="CHEBI:246422"/>
        <note>ligand shared between dimeric partners</note>
    </ligand>
</feature>
<dbReference type="InterPro" id="IPR023451">
    <property type="entry name" value="Thymidate_synth/dCMP_Mease_dom"/>
</dbReference>
<evidence type="ECO:0000259" key="5">
    <source>
        <dbReference type="Pfam" id="PF00303"/>
    </source>
</evidence>
<name>A0A1Y6CYX8_9GAMM</name>
<dbReference type="PRINTS" id="PR00108">
    <property type="entry name" value="THYMDSNTHASE"/>
</dbReference>
<dbReference type="GO" id="GO:0006231">
    <property type="term" value="P:dTMP biosynthetic process"/>
    <property type="evidence" value="ECO:0007669"/>
    <property type="project" value="UniProtKB-UniRule"/>
</dbReference>
<evidence type="ECO:0000256" key="4">
    <source>
        <dbReference type="HAMAP-Rule" id="MF_00008"/>
    </source>
</evidence>
<dbReference type="InterPro" id="IPR036926">
    <property type="entry name" value="Thymidate_synth/dCMP_Mease_sf"/>
</dbReference>
<dbReference type="PANTHER" id="PTHR11548">
    <property type="entry name" value="THYMIDYLATE SYNTHASE 1"/>
    <property type="match status" value="1"/>
</dbReference>
<dbReference type="EMBL" id="FXAM01000001">
    <property type="protein sequence ID" value="SMF93384.1"/>
    <property type="molecule type" value="Genomic_DNA"/>
</dbReference>
<dbReference type="HAMAP" id="MF_00008">
    <property type="entry name" value="Thymidy_synth_bact"/>
    <property type="match status" value="1"/>
</dbReference>
<protein>
    <recommendedName>
        <fullName evidence="1 4">Thymidylate synthase</fullName>
        <shortName evidence="4">TS</shortName>
        <shortName evidence="4">TSase</shortName>
        <ecNumber evidence="1 4">2.1.1.45</ecNumber>
    </recommendedName>
</protein>
<proteinExistence type="inferred from homology"/>
<keyword evidence="4" id="KW-0963">Cytoplasm</keyword>
<organism evidence="6 7">
    <name type="scientific">Methylomagnum ishizawai</name>
    <dbReference type="NCBI Taxonomy" id="1760988"/>
    <lineage>
        <taxon>Bacteria</taxon>
        <taxon>Pseudomonadati</taxon>
        <taxon>Pseudomonadota</taxon>
        <taxon>Gammaproteobacteria</taxon>
        <taxon>Methylococcales</taxon>
        <taxon>Methylococcaceae</taxon>
        <taxon>Methylomagnum</taxon>
    </lineage>
</organism>
<dbReference type="PANTHER" id="PTHR11548:SF9">
    <property type="entry name" value="THYMIDYLATE SYNTHASE"/>
    <property type="match status" value="1"/>
</dbReference>
<dbReference type="GO" id="GO:0004799">
    <property type="term" value="F:thymidylate synthase activity"/>
    <property type="evidence" value="ECO:0007669"/>
    <property type="project" value="UniProtKB-UniRule"/>
</dbReference>
<gene>
    <name evidence="4" type="primary">thyA</name>
    <name evidence="6" type="ORF">SAMN02949497_0664</name>
</gene>
<sequence>MTKQYLALLDDVLTNGTPKGDRTGTGTVSVFGRMYRHDLSQGFPLLTTKKLHIKSILHELLWFLKGGTNIKYLNDNGVTIWNEWATPEGELGPIYGAQWRQWQGGDGKTYDQVLVLIEGLRKNPNSRRHIINAWNVALLPDESKKPDQNAREGKMALSPCHVMYQFYVVNGKLSCMLTQRSGDLFLGVGYNTASVAFLTHMVAQQCDLDVGEIIHSFGDIHIYLNHIDQARLQLTREPRPLPRLRMKRKPESIFDYKFEDFEIMGYDPHPHIPAVIAV</sequence>
<evidence type="ECO:0000313" key="6">
    <source>
        <dbReference type="EMBL" id="SMF93384.1"/>
    </source>
</evidence>
<comment type="subunit">
    <text evidence="4">Homodimer.</text>
</comment>
<evidence type="ECO:0000256" key="2">
    <source>
        <dbReference type="ARBA" id="ARBA00022603"/>
    </source>
</evidence>
<comment type="catalytic activity">
    <reaction evidence="4">
        <text>dUMP + (6R)-5,10-methylene-5,6,7,8-tetrahydrofolate = 7,8-dihydrofolate + dTMP</text>
        <dbReference type="Rhea" id="RHEA:12104"/>
        <dbReference type="ChEBI" id="CHEBI:15636"/>
        <dbReference type="ChEBI" id="CHEBI:57451"/>
        <dbReference type="ChEBI" id="CHEBI:63528"/>
        <dbReference type="ChEBI" id="CHEBI:246422"/>
        <dbReference type="EC" id="2.1.1.45"/>
    </reaction>
</comment>
<dbReference type="NCBIfam" id="NF002497">
    <property type="entry name" value="PRK01827.1-3"/>
    <property type="match status" value="1"/>
</dbReference>
<dbReference type="OrthoDB" id="9774633at2"/>
<feature type="domain" description="Thymidylate synthase/dCMP hydroxymethylase" evidence="5">
    <location>
        <begin position="3"/>
        <end position="278"/>
    </location>
</feature>
<accession>A0A1Y6CYX8</accession>
<feature type="binding site" evidence="4">
    <location>
        <position position="277"/>
    </location>
    <ligand>
        <name>(6R)-5,10-methylene-5,6,7,8-tetrahydrofolate</name>
        <dbReference type="ChEBI" id="CHEBI:15636"/>
    </ligand>
</feature>
<dbReference type="UniPathway" id="UPA00575"/>
<dbReference type="GO" id="GO:0032259">
    <property type="term" value="P:methylation"/>
    <property type="evidence" value="ECO:0007669"/>
    <property type="project" value="UniProtKB-KW"/>
</dbReference>
<feature type="binding site" description="in other chain" evidence="4">
    <location>
        <position position="22"/>
    </location>
    <ligand>
        <name>dUMP</name>
        <dbReference type="ChEBI" id="CHEBI:246422"/>
        <note>ligand shared between dimeric partners</note>
    </ligand>
</feature>
<dbReference type="NCBIfam" id="TIGR03284">
    <property type="entry name" value="thym_sym"/>
    <property type="match status" value="2"/>
</dbReference>
<keyword evidence="7" id="KW-1185">Reference proteome</keyword>
<feature type="binding site" evidence="4">
    <location>
        <position position="52"/>
    </location>
    <ligand>
        <name>(6R)-5,10-methylene-5,6,7,8-tetrahydrofolate</name>
        <dbReference type="ChEBI" id="CHEBI:15636"/>
    </ligand>
</feature>
<dbReference type="InterPro" id="IPR000398">
    <property type="entry name" value="Thymidylate_synthase"/>
</dbReference>
<feature type="active site" description="Nucleophile" evidence="4">
    <location>
        <position position="160"/>
    </location>
</feature>
<reference evidence="6 7" key="1">
    <citation type="submission" date="2016-12" db="EMBL/GenBank/DDBJ databases">
        <authorList>
            <person name="Song W.-J."/>
            <person name="Kurnit D.M."/>
        </authorList>
    </citation>
    <scope>NUCLEOTIDE SEQUENCE [LARGE SCALE GENOMIC DNA]</scope>
    <source>
        <strain evidence="6 7">175</strain>
    </source>
</reference>
<feature type="binding site" evidence="4">
    <location>
        <position position="183"/>
    </location>
    <ligand>
        <name>(6R)-5,10-methylene-5,6,7,8-tetrahydrofolate</name>
        <dbReference type="ChEBI" id="CHEBI:15636"/>
    </ligand>
</feature>
<comment type="subcellular location">
    <subcellularLocation>
        <location evidence="4">Cytoplasm</location>
    </subcellularLocation>
</comment>
<dbReference type="Proteomes" id="UP000192923">
    <property type="component" value="Unassembled WGS sequence"/>
</dbReference>
<dbReference type="GO" id="GO:0006235">
    <property type="term" value="P:dTTP biosynthetic process"/>
    <property type="evidence" value="ECO:0007669"/>
    <property type="project" value="UniProtKB-UniRule"/>
</dbReference>
<evidence type="ECO:0000313" key="7">
    <source>
        <dbReference type="Proteomes" id="UP000192923"/>
    </source>
</evidence>
<dbReference type="GO" id="GO:0005829">
    <property type="term" value="C:cytosol"/>
    <property type="evidence" value="ECO:0007669"/>
    <property type="project" value="TreeGrafter"/>
</dbReference>
<dbReference type="InterPro" id="IPR045097">
    <property type="entry name" value="Thymidate_synth/dCMP_Mease"/>
</dbReference>
<evidence type="ECO:0000256" key="1">
    <source>
        <dbReference type="ARBA" id="ARBA00011947"/>
    </source>
</evidence>